<feature type="region of interest" description="Disordered" evidence="1">
    <location>
        <begin position="355"/>
        <end position="374"/>
    </location>
</feature>
<dbReference type="OrthoDB" id="6363818at2759"/>
<dbReference type="Proteomes" id="UP000271974">
    <property type="component" value="Unassembled WGS sequence"/>
</dbReference>
<dbReference type="PANTHER" id="PTHR24367">
    <property type="entry name" value="LEUCINE-RICH REPEAT-CONTAINING PROTEIN"/>
    <property type="match status" value="1"/>
</dbReference>
<evidence type="ECO:0000313" key="3">
    <source>
        <dbReference type="EMBL" id="RUS73180.1"/>
    </source>
</evidence>
<name>A0A433SV69_ELYCH</name>
<dbReference type="EMBL" id="RQTK01000968">
    <property type="protein sequence ID" value="RUS73180.1"/>
    <property type="molecule type" value="Genomic_DNA"/>
</dbReference>
<feature type="compositionally biased region" description="Polar residues" evidence="1">
    <location>
        <begin position="489"/>
        <end position="528"/>
    </location>
</feature>
<dbReference type="InterPro" id="IPR051295">
    <property type="entry name" value="LGI_related"/>
</dbReference>
<dbReference type="Pfam" id="PF13306">
    <property type="entry name" value="LRR_5"/>
    <property type="match status" value="1"/>
</dbReference>
<proteinExistence type="predicted"/>
<feature type="chain" id="PRO_5019412201" description="LRRNT domain-containing protein" evidence="2">
    <location>
        <begin position="49"/>
        <end position="692"/>
    </location>
</feature>
<feature type="compositionally biased region" description="Basic and acidic residues" evidence="1">
    <location>
        <begin position="533"/>
        <end position="545"/>
    </location>
</feature>
<dbReference type="SUPFAM" id="SSF52058">
    <property type="entry name" value="L domain-like"/>
    <property type="match status" value="1"/>
</dbReference>
<feature type="region of interest" description="Disordered" evidence="1">
    <location>
        <begin position="390"/>
        <end position="565"/>
    </location>
</feature>
<feature type="signal peptide" evidence="2">
    <location>
        <begin position="1"/>
        <end position="48"/>
    </location>
</feature>
<dbReference type="PANTHER" id="PTHR24367:SF318">
    <property type="entry name" value="LEUCINE-RICH GLIOMA-INACTIVATED PROTEIN 1-LIKE"/>
    <property type="match status" value="1"/>
</dbReference>
<dbReference type="AlphaFoldDB" id="A0A433SV69"/>
<gene>
    <name evidence="3" type="ORF">EGW08_019054</name>
</gene>
<keyword evidence="2" id="KW-0732">Signal</keyword>
<protein>
    <recommendedName>
        <fullName evidence="5">LRRNT domain-containing protein</fullName>
    </recommendedName>
</protein>
<organism evidence="3 4">
    <name type="scientific">Elysia chlorotica</name>
    <name type="common">Eastern emerald elysia</name>
    <name type="synonym">Sea slug</name>
    <dbReference type="NCBI Taxonomy" id="188477"/>
    <lineage>
        <taxon>Eukaryota</taxon>
        <taxon>Metazoa</taxon>
        <taxon>Spiralia</taxon>
        <taxon>Lophotrochozoa</taxon>
        <taxon>Mollusca</taxon>
        <taxon>Gastropoda</taxon>
        <taxon>Heterobranchia</taxon>
        <taxon>Euthyneura</taxon>
        <taxon>Panpulmonata</taxon>
        <taxon>Sacoglossa</taxon>
        <taxon>Placobranchoidea</taxon>
        <taxon>Plakobranchidae</taxon>
        <taxon>Elysia</taxon>
    </lineage>
</organism>
<dbReference type="Gene3D" id="3.80.10.10">
    <property type="entry name" value="Ribonuclease Inhibitor"/>
    <property type="match status" value="1"/>
</dbReference>
<evidence type="ECO:0008006" key="5">
    <source>
        <dbReference type="Google" id="ProtNLM"/>
    </source>
</evidence>
<keyword evidence="4" id="KW-1185">Reference proteome</keyword>
<dbReference type="STRING" id="188477.A0A433SV69"/>
<accession>A0A433SV69</accession>
<feature type="compositionally biased region" description="Basic and acidic residues" evidence="1">
    <location>
        <begin position="396"/>
        <end position="428"/>
    </location>
</feature>
<evidence type="ECO:0000313" key="4">
    <source>
        <dbReference type="Proteomes" id="UP000271974"/>
    </source>
</evidence>
<comment type="caution">
    <text evidence="3">The sequence shown here is derived from an EMBL/GenBank/DDBJ whole genome shotgun (WGS) entry which is preliminary data.</text>
</comment>
<feature type="compositionally biased region" description="Low complexity" evidence="1">
    <location>
        <begin position="546"/>
        <end position="560"/>
    </location>
</feature>
<evidence type="ECO:0000256" key="1">
    <source>
        <dbReference type="SAM" id="MobiDB-lite"/>
    </source>
</evidence>
<dbReference type="InterPro" id="IPR032675">
    <property type="entry name" value="LRR_dom_sf"/>
</dbReference>
<dbReference type="InterPro" id="IPR026906">
    <property type="entry name" value="LRR_5"/>
</dbReference>
<evidence type="ECO:0000256" key="2">
    <source>
        <dbReference type="SAM" id="SignalP"/>
    </source>
</evidence>
<sequence>MYTDPKISNLRYSDVGAGVPQTPSLRSPSVHVLLLLSLNILLAQPSLGAPAVQCPQFCYCMDNFVTCTDFTFLDLSLIPRTADTLVLTNGDVEEIPPAFLATAPNLEILELTSVRVRVLRGNAFIGINRLRLMTITGCTFDIVEPDSFRGISEVDKFEIIDSKFGRLGKHAFAHISNVAEFFLWSNTFDYLSREAFMGLKNIETFQLIRNNITRMGHDVFKDASGIDTVTVYQNKIGQVDSGSLDSLVKVSKRMVFRDNIFRCSCELAWVLDNPELEKFLDSNECASVNNLEMAEPENTFLLTETNRAVLCASHDSIVPDVSDDANSISEGFDLNQYAFVPYFNDEMAVMEPAGNLEKDGKQPTHSLGDQYHDFSVGDSFQIGDQFIESDTDDEREAISHKSSENEKDHESSLENRQMESEVDEKTTPTKEISTVDNKIKVEQANALDEQHSTPVEHVTKDDTTLDIGQAEELATSKSTVSEEAKRSTVESFNTESTSGASEISWSENNLDSTTRSVTRQPTTLTTKQDGGIDEARRPTEPRFDVTDSTATDAETSTSTTGNPPRIVVGEAEIADTIKPIMEMFDVDISPVDHYDRDSYVDEPTDKQEKTASVAATTPTVFPLLDDSATVTLAEHGDDQHRIREKERHRNGNRNHMIAERLNSQVEKSSSSTTGPMSFMFAVSLLACIFGYL</sequence>
<reference evidence="3 4" key="1">
    <citation type="submission" date="2019-01" db="EMBL/GenBank/DDBJ databases">
        <title>A draft genome assembly of the solar-powered sea slug Elysia chlorotica.</title>
        <authorList>
            <person name="Cai H."/>
            <person name="Li Q."/>
            <person name="Fang X."/>
            <person name="Li J."/>
            <person name="Curtis N.E."/>
            <person name="Altenburger A."/>
            <person name="Shibata T."/>
            <person name="Feng M."/>
            <person name="Maeda T."/>
            <person name="Schwartz J.A."/>
            <person name="Shigenobu S."/>
            <person name="Lundholm N."/>
            <person name="Nishiyama T."/>
            <person name="Yang H."/>
            <person name="Hasebe M."/>
            <person name="Li S."/>
            <person name="Pierce S.K."/>
            <person name="Wang J."/>
        </authorList>
    </citation>
    <scope>NUCLEOTIDE SEQUENCE [LARGE SCALE GENOMIC DNA]</scope>
    <source>
        <strain evidence="3">EC2010</strain>
        <tissue evidence="3">Whole organism of an adult</tissue>
    </source>
</reference>